<reference evidence="20" key="1">
    <citation type="submission" date="2025-08" db="UniProtKB">
        <authorList>
            <consortium name="RefSeq"/>
        </authorList>
    </citation>
    <scope>IDENTIFICATION</scope>
    <source>
        <strain evidence="20">J_2021</strain>
        <tissue evidence="20">Erythrocytes</tissue>
    </source>
</reference>
<proteinExistence type="inferred from homology"/>
<keyword evidence="19" id="KW-1185">Reference proteome</keyword>
<evidence type="ECO:0000256" key="3">
    <source>
        <dbReference type="ARBA" id="ARBA00012835"/>
    </source>
</evidence>
<keyword evidence="5" id="KW-0547">Nucleotide-binding</keyword>
<evidence type="ECO:0000259" key="17">
    <source>
        <dbReference type="Pfam" id="PF00749"/>
    </source>
</evidence>
<evidence type="ECO:0000256" key="1">
    <source>
        <dbReference type="ARBA" id="ARBA00004173"/>
    </source>
</evidence>
<dbReference type="GO" id="GO:0004818">
    <property type="term" value="F:glutamate-tRNA ligase activity"/>
    <property type="evidence" value="ECO:0000318"/>
    <property type="project" value="GO_Central"/>
</dbReference>
<dbReference type="InterPro" id="IPR014729">
    <property type="entry name" value="Rossmann-like_a/b/a_fold"/>
</dbReference>
<dbReference type="Gene3D" id="1.10.10.350">
    <property type="match status" value="1"/>
</dbReference>
<dbReference type="InterPro" id="IPR020751">
    <property type="entry name" value="aa-tRNA-synth_I_codon-bd_sub2"/>
</dbReference>
<evidence type="ECO:0000256" key="6">
    <source>
        <dbReference type="ARBA" id="ARBA00022840"/>
    </source>
</evidence>
<dbReference type="AlphaFoldDB" id="A0A1L8EY42"/>
<dbReference type="GO" id="GO:0008270">
    <property type="term" value="F:zinc ion binding"/>
    <property type="evidence" value="ECO:0007669"/>
    <property type="project" value="InterPro"/>
</dbReference>
<dbReference type="Pfam" id="PF19269">
    <property type="entry name" value="Anticodon_2"/>
    <property type="match status" value="1"/>
</dbReference>
<dbReference type="Gene3D" id="3.40.50.620">
    <property type="entry name" value="HUPs"/>
    <property type="match status" value="1"/>
</dbReference>
<dbReference type="InterPro" id="IPR000924">
    <property type="entry name" value="Glu/Gln-tRNA-synth"/>
</dbReference>
<keyword evidence="7" id="KW-0648">Protein biosynthesis</keyword>
<dbReference type="Proteomes" id="UP000186698">
    <property type="component" value="Chromosome 9_10L"/>
</dbReference>
<name>A0A1L8EY42_XENLA</name>
<organism evidence="19 20">
    <name type="scientific">Xenopus laevis</name>
    <name type="common">African clawed frog</name>
    <dbReference type="NCBI Taxonomy" id="8355"/>
    <lineage>
        <taxon>Eukaryota</taxon>
        <taxon>Metazoa</taxon>
        <taxon>Chordata</taxon>
        <taxon>Craniata</taxon>
        <taxon>Vertebrata</taxon>
        <taxon>Euteleostomi</taxon>
        <taxon>Amphibia</taxon>
        <taxon>Batrachia</taxon>
        <taxon>Anura</taxon>
        <taxon>Pipoidea</taxon>
        <taxon>Pipidae</taxon>
        <taxon>Xenopodinae</taxon>
        <taxon>Xenopus</taxon>
        <taxon>Xenopus</taxon>
    </lineage>
</organism>
<evidence type="ECO:0000256" key="16">
    <source>
        <dbReference type="ARBA" id="ARBA00047689"/>
    </source>
</evidence>
<evidence type="ECO:0000313" key="20">
    <source>
        <dbReference type="RefSeq" id="XP_018091950.1"/>
    </source>
</evidence>
<dbReference type="InterPro" id="IPR004527">
    <property type="entry name" value="Glu-tRNA-ligase_bac/mito"/>
</dbReference>
<dbReference type="GO" id="GO:0000049">
    <property type="term" value="F:tRNA binding"/>
    <property type="evidence" value="ECO:0007669"/>
    <property type="project" value="InterPro"/>
</dbReference>
<evidence type="ECO:0000256" key="11">
    <source>
        <dbReference type="ARBA" id="ARBA00044142"/>
    </source>
</evidence>
<dbReference type="GO" id="GO:0006424">
    <property type="term" value="P:glutamyl-tRNA aminoacylation"/>
    <property type="evidence" value="ECO:0000318"/>
    <property type="project" value="GO_Central"/>
</dbReference>
<dbReference type="InterPro" id="IPR049940">
    <property type="entry name" value="GluQ/Sye"/>
</dbReference>
<dbReference type="PROSITE" id="PS00178">
    <property type="entry name" value="AA_TRNA_LIGASE_I"/>
    <property type="match status" value="1"/>
</dbReference>
<dbReference type="PANTHER" id="PTHR43311">
    <property type="entry name" value="GLUTAMATE--TRNA LIGASE"/>
    <property type="match status" value="1"/>
</dbReference>
<evidence type="ECO:0000256" key="9">
    <source>
        <dbReference type="ARBA" id="ARBA00030865"/>
    </source>
</evidence>
<dbReference type="GO" id="GO:0005524">
    <property type="term" value="F:ATP binding"/>
    <property type="evidence" value="ECO:0007669"/>
    <property type="project" value="UniProtKB-KW"/>
</dbReference>
<evidence type="ECO:0000256" key="12">
    <source>
        <dbReference type="ARBA" id="ARBA00044251"/>
    </source>
</evidence>
<dbReference type="EC" id="6.1.1.24" evidence="10"/>
<accession>A0A1L8EY42</accession>
<dbReference type="Xenbase" id="XB-GENE-17341316">
    <property type="gene designation" value="ears2.L"/>
</dbReference>
<evidence type="ECO:0000259" key="18">
    <source>
        <dbReference type="Pfam" id="PF19269"/>
    </source>
</evidence>
<dbReference type="PaxDb" id="8355-A0A1L8EY42"/>
<evidence type="ECO:0000256" key="15">
    <source>
        <dbReference type="ARBA" id="ARBA00047479"/>
    </source>
</evidence>
<sequence>MRPALVPGKWLFRSLELVTGLGRRRCSSRESGSEVRVRFAPSPTGFLHLGGLRTALYNYLFAKKHGGAFILRLEDTDRSRLVPGAAESIEDMLEWAGIPPDEGPRHGGPCAPYEQSKRLDFYHAAAHTLLDTGAAYRCFCTPQRLELLKREAVRNRQTPRYDNRCRHLTPKQVEEKLSRSSPYVIRFHLQEGPQPFQDLVYGWTQHDVASVEGDPVILKGDGFPTYHLANVVDDHHMGISHVLRGAEWLISTAKHLLLYKALDWRPPQFAHLPLLLNKDGTKLSKRQGDIFIQHYVRTGYLSDALLDLITNCGSGFTETQMGRTLETLIQQYELVKTSTHSALLDLDKLPEFNRIHLTRWIDGTETRVQLVGQLQALLKDTYKDLALDKKHIERILLLRKGHLCRLTDLMSPEYSYLWIRPSVTREQLQSLTSEGSKIKNIVVRLLQESDSNLTLDTLNGELRRQLKHLKDVKYSSAMKLLRMALSGQEHGPSVAEMLLSLGHEESIVRLQNALTD</sequence>
<comment type="catalytic activity">
    <reaction evidence="14">
        <text>tRNA(Glu) + L-glutamate + ATP = L-glutamyl-tRNA(Glu) + AMP + diphosphate</text>
        <dbReference type="Rhea" id="RHEA:23540"/>
        <dbReference type="Rhea" id="RHEA-COMP:9663"/>
        <dbReference type="Rhea" id="RHEA-COMP:9680"/>
        <dbReference type="ChEBI" id="CHEBI:29985"/>
        <dbReference type="ChEBI" id="CHEBI:30616"/>
        <dbReference type="ChEBI" id="CHEBI:33019"/>
        <dbReference type="ChEBI" id="CHEBI:78442"/>
        <dbReference type="ChEBI" id="CHEBI:78520"/>
        <dbReference type="ChEBI" id="CHEBI:456215"/>
        <dbReference type="EC" id="6.1.1.17"/>
    </reaction>
    <physiologicalReaction direction="left-to-right" evidence="14">
        <dbReference type="Rhea" id="RHEA:23541"/>
    </physiologicalReaction>
</comment>
<dbReference type="FunFam" id="3.40.50.620:FF:000045">
    <property type="entry name" value="Glutamate--tRNA ligase, mitochondrial"/>
    <property type="match status" value="1"/>
</dbReference>
<dbReference type="InterPro" id="IPR045462">
    <property type="entry name" value="aa-tRNA-synth_I_cd-bd"/>
</dbReference>
<evidence type="ECO:0000256" key="13">
    <source>
        <dbReference type="ARBA" id="ARBA00044313"/>
    </source>
</evidence>
<comment type="catalytic activity">
    <reaction evidence="16">
        <text>tRNA(Gln) + L-glutamate + ATP = L-glutamyl-tRNA(Gln) + AMP + diphosphate</text>
        <dbReference type="Rhea" id="RHEA:64612"/>
        <dbReference type="Rhea" id="RHEA-COMP:9662"/>
        <dbReference type="Rhea" id="RHEA-COMP:9684"/>
        <dbReference type="ChEBI" id="CHEBI:29985"/>
        <dbReference type="ChEBI" id="CHEBI:30616"/>
        <dbReference type="ChEBI" id="CHEBI:33019"/>
        <dbReference type="ChEBI" id="CHEBI:78442"/>
        <dbReference type="ChEBI" id="CHEBI:78520"/>
        <dbReference type="ChEBI" id="CHEBI:456215"/>
    </reaction>
    <physiologicalReaction direction="left-to-right" evidence="16">
        <dbReference type="Rhea" id="RHEA:64613"/>
    </physiologicalReaction>
</comment>
<protein>
    <recommendedName>
        <fullName evidence="11">Nondiscriminating glutamyl-tRNA synthetase EARS2, mitochondrial</fullName>
        <ecNumber evidence="3">6.1.1.17</ecNumber>
        <ecNumber evidence="10">6.1.1.24</ecNumber>
    </recommendedName>
    <alternativeName>
        <fullName evidence="13">Glutamate--tRNA(Gln) ligase EARS2, mitochondrial</fullName>
    </alternativeName>
    <alternativeName>
        <fullName evidence="9">Glutamyl-tRNA synthetase</fullName>
    </alternativeName>
    <alternativeName>
        <fullName evidence="12">Mitochondrial glutamyl-tRNA synthetase</fullName>
    </alternativeName>
</protein>
<evidence type="ECO:0000313" key="21">
    <source>
        <dbReference type="Xenbase" id="XB-GENE-17341316"/>
    </source>
</evidence>
<dbReference type="GO" id="GO:0050561">
    <property type="term" value="F:glutamate-tRNA(Gln) ligase activity"/>
    <property type="evidence" value="ECO:0007669"/>
    <property type="project" value="UniProtKB-EC"/>
</dbReference>
<dbReference type="CTD" id="108701607"/>
<keyword evidence="8" id="KW-0030">Aminoacyl-tRNA synthetase</keyword>
<dbReference type="STRING" id="8355.A0A1L8EY42"/>
<comment type="similarity">
    <text evidence="2">Belongs to the class-I aminoacyl-tRNA synthetase family. Glutamate--tRNA ligase type 1 subfamily.</text>
</comment>
<evidence type="ECO:0000256" key="4">
    <source>
        <dbReference type="ARBA" id="ARBA00022598"/>
    </source>
</evidence>
<dbReference type="EC" id="6.1.1.17" evidence="3"/>
<dbReference type="PRINTS" id="PR00987">
    <property type="entry name" value="TRNASYNTHGLU"/>
</dbReference>
<dbReference type="OrthoDB" id="428822at2759"/>
<keyword evidence="6" id="KW-0067">ATP-binding</keyword>
<dbReference type="InterPro" id="IPR033910">
    <property type="entry name" value="GluRS_core"/>
</dbReference>
<evidence type="ECO:0000256" key="7">
    <source>
        <dbReference type="ARBA" id="ARBA00022917"/>
    </source>
</evidence>
<dbReference type="RefSeq" id="XP_018091950.1">
    <property type="nucleotide sequence ID" value="XM_018236461.2"/>
</dbReference>
<evidence type="ECO:0000256" key="2">
    <source>
        <dbReference type="ARBA" id="ARBA00007894"/>
    </source>
</evidence>
<keyword evidence="4 20" id="KW-0436">Ligase</keyword>
<dbReference type="AGR" id="Xenbase:XB-GENE-17341316"/>
<dbReference type="InterPro" id="IPR001412">
    <property type="entry name" value="aa-tRNA-synth_I_CS"/>
</dbReference>
<evidence type="ECO:0000313" key="19">
    <source>
        <dbReference type="Proteomes" id="UP000186698"/>
    </source>
</evidence>
<feature type="domain" description="Glutamyl/glutaminyl-tRNA synthetase class Ib catalytic" evidence="17">
    <location>
        <begin position="34"/>
        <end position="349"/>
    </location>
</feature>
<dbReference type="InterPro" id="IPR020058">
    <property type="entry name" value="Glu/Gln-tRNA-synth_Ib_cat-dom"/>
</dbReference>
<dbReference type="OMA" id="QAPRYDN"/>
<evidence type="ECO:0000256" key="14">
    <source>
        <dbReference type="ARBA" id="ARBA00047366"/>
    </source>
</evidence>
<dbReference type="SUPFAM" id="SSF48163">
    <property type="entry name" value="An anticodon-binding domain of class I aminoacyl-tRNA synthetases"/>
    <property type="match status" value="1"/>
</dbReference>
<dbReference type="InterPro" id="IPR008925">
    <property type="entry name" value="aa_tRNA-synth_I_cd-bd_sf"/>
</dbReference>
<comment type="catalytic activity">
    <reaction evidence="15">
        <text>tRNA(Glx) + L-glutamate + ATP = L-glutamyl-tRNA(Glx) + AMP + diphosphate</text>
        <dbReference type="Rhea" id="RHEA:18397"/>
        <dbReference type="Rhea" id="RHEA-COMP:9713"/>
        <dbReference type="Rhea" id="RHEA-COMP:9716"/>
        <dbReference type="ChEBI" id="CHEBI:29985"/>
        <dbReference type="ChEBI" id="CHEBI:30616"/>
        <dbReference type="ChEBI" id="CHEBI:33019"/>
        <dbReference type="ChEBI" id="CHEBI:78442"/>
        <dbReference type="ChEBI" id="CHEBI:78520"/>
        <dbReference type="ChEBI" id="CHEBI:456215"/>
        <dbReference type="EC" id="6.1.1.24"/>
    </reaction>
    <physiologicalReaction direction="left-to-right" evidence="15">
        <dbReference type="Rhea" id="RHEA:18398"/>
    </physiologicalReaction>
</comment>
<dbReference type="GeneID" id="108701607"/>
<gene>
    <name evidence="20 21" type="primary">ears2.L</name>
</gene>
<dbReference type="PANTHER" id="PTHR43311:SF2">
    <property type="entry name" value="GLUTAMATE--TRNA LIGASE, MITOCHONDRIAL-RELATED"/>
    <property type="match status" value="1"/>
</dbReference>
<evidence type="ECO:0000256" key="5">
    <source>
        <dbReference type="ARBA" id="ARBA00022741"/>
    </source>
</evidence>
<comment type="subcellular location">
    <subcellularLocation>
        <location evidence="1">Mitochondrion</location>
    </subcellularLocation>
</comment>
<dbReference type="Bgee" id="108701607">
    <property type="expression patterns" value="Expressed in oocyte and 19 other cell types or tissues"/>
</dbReference>
<dbReference type="HAMAP" id="MF_00022">
    <property type="entry name" value="Glu_tRNA_synth_type1"/>
    <property type="match status" value="1"/>
</dbReference>
<dbReference type="SUPFAM" id="SSF52374">
    <property type="entry name" value="Nucleotidylyl transferase"/>
    <property type="match status" value="1"/>
</dbReference>
<dbReference type="CDD" id="cd00808">
    <property type="entry name" value="GluRS_core"/>
    <property type="match status" value="1"/>
</dbReference>
<evidence type="ECO:0000256" key="8">
    <source>
        <dbReference type="ARBA" id="ARBA00023146"/>
    </source>
</evidence>
<dbReference type="NCBIfam" id="TIGR00464">
    <property type="entry name" value="gltX_bact"/>
    <property type="match status" value="1"/>
</dbReference>
<dbReference type="GO" id="GO:0005739">
    <property type="term" value="C:mitochondrion"/>
    <property type="evidence" value="ECO:0000318"/>
    <property type="project" value="GO_Central"/>
</dbReference>
<dbReference type="KEGG" id="xla:108701607"/>
<evidence type="ECO:0000256" key="10">
    <source>
        <dbReference type="ARBA" id="ARBA00044054"/>
    </source>
</evidence>
<feature type="domain" description="Aminoacyl-tRNA synthetase class I anticodon-binding" evidence="18">
    <location>
        <begin position="378"/>
        <end position="514"/>
    </location>
</feature>
<dbReference type="Pfam" id="PF00749">
    <property type="entry name" value="tRNA-synt_1c"/>
    <property type="match status" value="1"/>
</dbReference>